<dbReference type="PANTHER" id="PTHR45718:SF4">
    <property type="entry name" value="TRANSCRIPTIONAL ACTIVATOR CUBITUS INTERRUPTUS"/>
    <property type="match status" value="1"/>
</dbReference>
<feature type="compositionally biased region" description="Low complexity" evidence="12">
    <location>
        <begin position="127"/>
        <end position="140"/>
    </location>
</feature>
<dbReference type="InterPro" id="IPR013087">
    <property type="entry name" value="Znf_C2H2_type"/>
</dbReference>
<feature type="region of interest" description="Disordered" evidence="12">
    <location>
        <begin position="288"/>
        <end position="321"/>
    </location>
</feature>
<evidence type="ECO:0000256" key="11">
    <source>
        <dbReference type="PROSITE-ProRule" id="PRU00042"/>
    </source>
</evidence>
<keyword evidence="9" id="KW-0539">Nucleus</keyword>
<sequence>MSGFPEAAIPLTTTVPSCVSVAASSSSLSMTTSSSSEESWPLVFDNTMAYTMYDEGLRTPESSDFNLLPYIPDNYYAQQQYVSPATTPEEKGCPPPQWDHPHNLTRDQLIERVLQLERERLHYYWPPLHHQPQPQHNTHQLQHHPHHHHQSPTAPVVPEEEITYYCRWNHCDVQTCHLDELIAHIRDIHVGSGKAAYYCEWAGCPRQNKPFMKRHKMHNHMRTHTGEKPFICTIEDCDKRFSRLDSLNTHIKTHSSVRPFKCNIPDCTKAYFHSRSLRKHIKAHQQRLAAAASNSNKKKTHRRRTVNSASSSTCNSSSMPL</sequence>
<dbReference type="Pfam" id="PF00096">
    <property type="entry name" value="zf-C2H2"/>
    <property type="match status" value="2"/>
</dbReference>
<feature type="compositionally biased region" description="Basic residues" evidence="12">
    <location>
        <begin position="141"/>
        <end position="150"/>
    </location>
</feature>
<accession>A0A8H7RXR1</accession>
<feature type="compositionally biased region" description="Basic residues" evidence="12">
    <location>
        <begin position="296"/>
        <end position="305"/>
    </location>
</feature>
<evidence type="ECO:0000256" key="3">
    <source>
        <dbReference type="ARBA" id="ARBA00022499"/>
    </source>
</evidence>
<evidence type="ECO:0000256" key="7">
    <source>
        <dbReference type="ARBA" id="ARBA00022833"/>
    </source>
</evidence>
<dbReference type="PROSITE" id="PS00028">
    <property type="entry name" value="ZINC_FINGER_C2H2_1"/>
    <property type="match status" value="2"/>
</dbReference>
<dbReference type="OrthoDB" id="654211at2759"/>
<dbReference type="GO" id="GO:0005654">
    <property type="term" value="C:nucleoplasm"/>
    <property type="evidence" value="ECO:0007669"/>
    <property type="project" value="UniProtKB-SubCell"/>
</dbReference>
<gene>
    <name evidence="14" type="ORF">INT45_000322</name>
</gene>
<name>A0A8H7RXR1_9FUNG</name>
<dbReference type="SUPFAM" id="SSF57667">
    <property type="entry name" value="beta-beta-alpha zinc fingers"/>
    <property type="match status" value="2"/>
</dbReference>
<feature type="domain" description="C2H2-type" evidence="13">
    <location>
        <begin position="260"/>
        <end position="289"/>
    </location>
</feature>
<keyword evidence="6 11" id="KW-0863">Zinc-finger</keyword>
<keyword evidence="8" id="KW-0832">Ubl conjugation</keyword>
<dbReference type="Gene3D" id="3.30.160.60">
    <property type="entry name" value="Classic Zinc Finger"/>
    <property type="match status" value="3"/>
</dbReference>
<keyword evidence="7" id="KW-0862">Zinc</keyword>
<comment type="caution">
    <text evidence="14">The sequence shown here is derived from an EMBL/GenBank/DDBJ whole genome shotgun (WGS) entry which is preliminary data.</text>
</comment>
<proteinExistence type="predicted"/>
<evidence type="ECO:0000256" key="8">
    <source>
        <dbReference type="ARBA" id="ARBA00022843"/>
    </source>
</evidence>
<feature type="region of interest" description="Disordered" evidence="12">
    <location>
        <begin position="127"/>
        <end position="154"/>
    </location>
</feature>
<dbReference type="Pfam" id="PF23561">
    <property type="entry name" value="zf-C2H2_15"/>
    <property type="match status" value="1"/>
</dbReference>
<evidence type="ECO:0000256" key="4">
    <source>
        <dbReference type="ARBA" id="ARBA00022723"/>
    </source>
</evidence>
<reference evidence="14 15" key="1">
    <citation type="submission" date="2020-12" db="EMBL/GenBank/DDBJ databases">
        <title>Metabolic potential, ecology and presence of endohyphal bacteria is reflected in genomic diversity of Mucoromycotina.</title>
        <authorList>
            <person name="Muszewska A."/>
            <person name="Okrasinska A."/>
            <person name="Steczkiewicz K."/>
            <person name="Drgas O."/>
            <person name="Orlowska M."/>
            <person name="Perlinska-Lenart U."/>
            <person name="Aleksandrzak-Piekarczyk T."/>
            <person name="Szatraj K."/>
            <person name="Zielenkiewicz U."/>
            <person name="Pilsyk S."/>
            <person name="Malc E."/>
            <person name="Mieczkowski P."/>
            <person name="Kruszewska J.S."/>
            <person name="Biernat P."/>
            <person name="Pawlowska J."/>
        </authorList>
    </citation>
    <scope>NUCLEOTIDE SEQUENCE [LARGE SCALE GENOMIC DNA]</scope>
    <source>
        <strain evidence="14 15">CBS 142.35</strain>
    </source>
</reference>
<evidence type="ECO:0000313" key="15">
    <source>
        <dbReference type="Proteomes" id="UP000646827"/>
    </source>
</evidence>
<organism evidence="14 15">
    <name type="scientific">Circinella minor</name>
    <dbReference type="NCBI Taxonomy" id="1195481"/>
    <lineage>
        <taxon>Eukaryota</taxon>
        <taxon>Fungi</taxon>
        <taxon>Fungi incertae sedis</taxon>
        <taxon>Mucoromycota</taxon>
        <taxon>Mucoromycotina</taxon>
        <taxon>Mucoromycetes</taxon>
        <taxon>Mucorales</taxon>
        <taxon>Lichtheimiaceae</taxon>
        <taxon>Circinella</taxon>
    </lineage>
</organism>
<protein>
    <recommendedName>
        <fullName evidence="10">Wilms tumor protein homolog</fullName>
    </recommendedName>
</protein>
<dbReference type="PANTHER" id="PTHR45718">
    <property type="entry name" value="TRANSCRIPTIONAL ACTIVATOR CUBITUS INTERRUPTUS"/>
    <property type="match status" value="1"/>
</dbReference>
<dbReference type="PROSITE" id="PS50157">
    <property type="entry name" value="ZINC_FINGER_C2H2_2"/>
    <property type="match status" value="3"/>
</dbReference>
<keyword evidence="4" id="KW-0479">Metal-binding</keyword>
<evidence type="ECO:0000256" key="5">
    <source>
        <dbReference type="ARBA" id="ARBA00022737"/>
    </source>
</evidence>
<feature type="compositionally biased region" description="Low complexity" evidence="12">
    <location>
        <begin position="308"/>
        <end position="321"/>
    </location>
</feature>
<evidence type="ECO:0000256" key="6">
    <source>
        <dbReference type="ARBA" id="ARBA00022771"/>
    </source>
</evidence>
<evidence type="ECO:0000256" key="9">
    <source>
        <dbReference type="ARBA" id="ARBA00023242"/>
    </source>
</evidence>
<dbReference type="FunFam" id="3.30.160.60:FF:000063">
    <property type="entry name" value="Wilms tumor 1-KTS isoform"/>
    <property type="match status" value="1"/>
</dbReference>
<dbReference type="Proteomes" id="UP000646827">
    <property type="component" value="Unassembled WGS sequence"/>
</dbReference>
<dbReference type="GO" id="GO:0005730">
    <property type="term" value="C:nucleolus"/>
    <property type="evidence" value="ECO:0007669"/>
    <property type="project" value="UniProtKB-SubCell"/>
</dbReference>
<dbReference type="GO" id="GO:0008270">
    <property type="term" value="F:zinc ion binding"/>
    <property type="evidence" value="ECO:0007669"/>
    <property type="project" value="UniProtKB-KW"/>
</dbReference>
<comment type="subcellular location">
    <subcellularLocation>
        <location evidence="1">Nucleus</location>
        <location evidence="1">Nucleolus</location>
    </subcellularLocation>
    <subcellularLocation>
        <location evidence="2">Nucleus</location>
        <location evidence="2">Nucleoplasm</location>
    </subcellularLocation>
</comment>
<dbReference type="InterPro" id="IPR056436">
    <property type="entry name" value="Znf-C2H2_ZIC1-5/GLI1-3-like"/>
</dbReference>
<evidence type="ECO:0000259" key="13">
    <source>
        <dbReference type="PROSITE" id="PS50157"/>
    </source>
</evidence>
<evidence type="ECO:0000256" key="2">
    <source>
        <dbReference type="ARBA" id="ARBA00004642"/>
    </source>
</evidence>
<keyword evidence="15" id="KW-1185">Reference proteome</keyword>
<feature type="domain" description="C2H2-type" evidence="13">
    <location>
        <begin position="230"/>
        <end position="259"/>
    </location>
</feature>
<dbReference type="InterPro" id="IPR043359">
    <property type="entry name" value="GLI-like"/>
</dbReference>
<dbReference type="EMBL" id="JAEPRB010000210">
    <property type="protein sequence ID" value="KAG2218785.1"/>
    <property type="molecule type" value="Genomic_DNA"/>
</dbReference>
<evidence type="ECO:0000256" key="12">
    <source>
        <dbReference type="SAM" id="MobiDB-lite"/>
    </source>
</evidence>
<dbReference type="GO" id="GO:0000981">
    <property type="term" value="F:DNA-binding transcription factor activity, RNA polymerase II-specific"/>
    <property type="evidence" value="ECO:0007669"/>
    <property type="project" value="TreeGrafter"/>
</dbReference>
<keyword evidence="3" id="KW-1017">Isopeptide bond</keyword>
<dbReference type="GO" id="GO:0000978">
    <property type="term" value="F:RNA polymerase II cis-regulatory region sequence-specific DNA binding"/>
    <property type="evidence" value="ECO:0007669"/>
    <property type="project" value="TreeGrafter"/>
</dbReference>
<keyword evidence="5" id="KW-0677">Repeat</keyword>
<dbReference type="InterPro" id="IPR036236">
    <property type="entry name" value="Znf_C2H2_sf"/>
</dbReference>
<evidence type="ECO:0000256" key="1">
    <source>
        <dbReference type="ARBA" id="ARBA00004604"/>
    </source>
</evidence>
<dbReference type="SMART" id="SM00355">
    <property type="entry name" value="ZnF_C2H2"/>
    <property type="match status" value="4"/>
</dbReference>
<evidence type="ECO:0000313" key="14">
    <source>
        <dbReference type="EMBL" id="KAG2218785.1"/>
    </source>
</evidence>
<evidence type="ECO:0000256" key="10">
    <source>
        <dbReference type="ARBA" id="ARBA00069242"/>
    </source>
</evidence>
<dbReference type="AlphaFoldDB" id="A0A8H7RXR1"/>
<feature type="domain" description="C2H2-type" evidence="13">
    <location>
        <begin position="197"/>
        <end position="229"/>
    </location>
</feature>